<accession>A0ABS2HK85</accession>
<dbReference type="PANTHER" id="PTHR43442">
    <property type="entry name" value="GLUCONOKINASE-RELATED"/>
    <property type="match status" value="1"/>
</dbReference>
<reference evidence="10 11" key="1">
    <citation type="submission" date="2021-02" db="EMBL/GenBank/DDBJ databases">
        <authorList>
            <person name="Park J.-S."/>
        </authorList>
    </citation>
    <scope>NUCLEOTIDE SEQUENCE [LARGE SCALE GENOMIC DNA]</scope>
    <source>
        <strain evidence="10 11">188UL20-2</strain>
    </source>
</reference>
<evidence type="ECO:0000256" key="8">
    <source>
        <dbReference type="ARBA" id="ARBA00048090"/>
    </source>
</evidence>
<comment type="similarity">
    <text evidence="2 9">Belongs to the gluconokinase GntK/GntV family.</text>
</comment>
<evidence type="ECO:0000256" key="3">
    <source>
        <dbReference type="ARBA" id="ARBA00012054"/>
    </source>
</evidence>
<keyword evidence="6 9" id="KW-0418">Kinase</keyword>
<dbReference type="NCBIfam" id="TIGR01313">
    <property type="entry name" value="therm_gnt_kin"/>
    <property type="match status" value="1"/>
</dbReference>
<sequence length="167" mass="18618">MTNSIYLVMGVSGSGKSSIAAQLAQALDVAFVDGDDLHPQSNIDKMSEGIALDDSDRAPWLAIINQQLREWVSEGRGGVMVCSALKQIYREQLRAGVDLQFVFLDAPIDIIAQRMQKRQGHFMKAHMLASQFDTLERPDNEANTWIIDSRESAATVVQNILNYIEHQ</sequence>
<evidence type="ECO:0000313" key="10">
    <source>
        <dbReference type="EMBL" id="MBM7037086.1"/>
    </source>
</evidence>
<dbReference type="EC" id="2.7.1.12" evidence="3 9"/>
<proteinExistence type="inferred from homology"/>
<dbReference type="Pfam" id="PF13671">
    <property type="entry name" value="AAA_33"/>
    <property type="match status" value="1"/>
</dbReference>
<dbReference type="CDD" id="cd02021">
    <property type="entry name" value="GntK"/>
    <property type="match status" value="1"/>
</dbReference>
<keyword evidence="4 9" id="KW-0808">Transferase</keyword>
<name>A0ABS2HK85_9VIBR</name>
<evidence type="ECO:0000256" key="4">
    <source>
        <dbReference type="ARBA" id="ARBA00022679"/>
    </source>
</evidence>
<keyword evidence="7 9" id="KW-0067">ATP-binding</keyword>
<evidence type="ECO:0000256" key="1">
    <source>
        <dbReference type="ARBA" id="ARBA00004761"/>
    </source>
</evidence>
<keyword evidence="5 9" id="KW-0547">Nucleotide-binding</keyword>
<dbReference type="EMBL" id="JAFEUM010000004">
    <property type="protein sequence ID" value="MBM7037086.1"/>
    <property type="molecule type" value="Genomic_DNA"/>
</dbReference>
<gene>
    <name evidence="10" type="ORF">JQC93_11790</name>
</gene>
<protein>
    <recommendedName>
        <fullName evidence="3 9">Gluconokinase</fullName>
        <ecNumber evidence="3 9">2.7.1.12</ecNumber>
    </recommendedName>
</protein>
<evidence type="ECO:0000256" key="6">
    <source>
        <dbReference type="ARBA" id="ARBA00022777"/>
    </source>
</evidence>
<evidence type="ECO:0000256" key="9">
    <source>
        <dbReference type="RuleBase" id="RU363066"/>
    </source>
</evidence>
<evidence type="ECO:0000256" key="2">
    <source>
        <dbReference type="ARBA" id="ARBA00008420"/>
    </source>
</evidence>
<comment type="catalytic activity">
    <reaction evidence="8 9">
        <text>D-gluconate + ATP = 6-phospho-D-gluconate + ADP + H(+)</text>
        <dbReference type="Rhea" id="RHEA:19433"/>
        <dbReference type="ChEBI" id="CHEBI:15378"/>
        <dbReference type="ChEBI" id="CHEBI:18391"/>
        <dbReference type="ChEBI" id="CHEBI:30616"/>
        <dbReference type="ChEBI" id="CHEBI:58759"/>
        <dbReference type="ChEBI" id="CHEBI:456216"/>
        <dbReference type="EC" id="2.7.1.12"/>
    </reaction>
</comment>
<organism evidence="10 11">
    <name type="scientific">Vibrio ulleungensis</name>
    <dbReference type="NCBI Taxonomy" id="2807619"/>
    <lineage>
        <taxon>Bacteria</taxon>
        <taxon>Pseudomonadati</taxon>
        <taxon>Pseudomonadota</taxon>
        <taxon>Gammaproteobacteria</taxon>
        <taxon>Vibrionales</taxon>
        <taxon>Vibrionaceae</taxon>
        <taxon>Vibrio</taxon>
    </lineage>
</organism>
<keyword evidence="11" id="KW-1185">Reference proteome</keyword>
<evidence type="ECO:0000256" key="7">
    <source>
        <dbReference type="ARBA" id="ARBA00022840"/>
    </source>
</evidence>
<dbReference type="InterPro" id="IPR006001">
    <property type="entry name" value="Therm_gnt_kin"/>
</dbReference>
<evidence type="ECO:0000256" key="5">
    <source>
        <dbReference type="ARBA" id="ARBA00022741"/>
    </source>
</evidence>
<evidence type="ECO:0000313" key="11">
    <source>
        <dbReference type="Proteomes" id="UP000809621"/>
    </source>
</evidence>
<dbReference type="RefSeq" id="WP_205158641.1">
    <property type="nucleotide sequence ID" value="NZ_JAFEUM010000004.1"/>
</dbReference>
<comment type="pathway">
    <text evidence="1">Carbohydrate acid metabolism.</text>
</comment>
<comment type="caution">
    <text evidence="10">The sequence shown here is derived from an EMBL/GenBank/DDBJ whole genome shotgun (WGS) entry which is preliminary data.</text>
</comment>
<dbReference type="Proteomes" id="UP000809621">
    <property type="component" value="Unassembled WGS sequence"/>
</dbReference>
<dbReference type="Gene3D" id="3.40.50.300">
    <property type="entry name" value="P-loop containing nucleotide triphosphate hydrolases"/>
    <property type="match status" value="1"/>
</dbReference>
<dbReference type="PANTHER" id="PTHR43442:SF3">
    <property type="entry name" value="GLUCONOKINASE-RELATED"/>
    <property type="match status" value="1"/>
</dbReference>
<dbReference type="InterPro" id="IPR027417">
    <property type="entry name" value="P-loop_NTPase"/>
</dbReference>
<dbReference type="SUPFAM" id="SSF52540">
    <property type="entry name" value="P-loop containing nucleoside triphosphate hydrolases"/>
    <property type="match status" value="1"/>
</dbReference>